<proteinExistence type="inferred from homology"/>
<organism evidence="13 14">
    <name type="scientific">Scomber scombrus</name>
    <name type="common">Atlantic mackerel</name>
    <name type="synonym">Scomber vernalis</name>
    <dbReference type="NCBI Taxonomy" id="13677"/>
    <lineage>
        <taxon>Eukaryota</taxon>
        <taxon>Metazoa</taxon>
        <taxon>Chordata</taxon>
        <taxon>Craniata</taxon>
        <taxon>Vertebrata</taxon>
        <taxon>Euteleostomi</taxon>
        <taxon>Actinopterygii</taxon>
        <taxon>Neopterygii</taxon>
        <taxon>Teleostei</taxon>
        <taxon>Neoteleostei</taxon>
        <taxon>Acanthomorphata</taxon>
        <taxon>Pelagiaria</taxon>
        <taxon>Scombriformes</taxon>
        <taxon>Scombridae</taxon>
        <taxon>Scomber</taxon>
    </lineage>
</organism>
<sequence length="342" mass="38745">MMEPAVFTSQLGNNSNYSESCVGENQHASITILMCLVFFLGFLLNTFSIWVFCCRFSHLTTGTMLQLNLALTDAIATPVTPMMAVYFAMGNDWPFGWFLCKVKITLLSAHFYGSTIFLTLISVHRYMAVVHFNKSSCMKRKEFIRKLCAGVWSLLLIKALIYAIMLPSTKEGGHSQCLTIHQKSLTDVYFILNFFLFIFGFLIPFLVSVVCYGRLANTLTHLNISTDKGLQVKLKSQRMIAVCLMIFGLCFLPLNIIRTVGVIIKKYYPQHCRLLLQTETAYYASWILAGVNSCLDPVLYCFGSQNFRDAFRSLRLRQTDAPNRSNSEMTGNQLVERSCGDK</sequence>
<keyword evidence="4 11" id="KW-1133">Transmembrane helix</keyword>
<evidence type="ECO:0000259" key="12">
    <source>
        <dbReference type="PROSITE" id="PS50262"/>
    </source>
</evidence>
<dbReference type="GO" id="GO:0004930">
    <property type="term" value="F:G protein-coupled receptor activity"/>
    <property type="evidence" value="ECO:0007669"/>
    <property type="project" value="UniProtKB-KW"/>
</dbReference>
<evidence type="ECO:0000256" key="3">
    <source>
        <dbReference type="ARBA" id="ARBA00022692"/>
    </source>
</evidence>
<feature type="compositionally biased region" description="Polar residues" evidence="10">
    <location>
        <begin position="322"/>
        <end position="335"/>
    </location>
</feature>
<dbReference type="InterPro" id="IPR000276">
    <property type="entry name" value="GPCR_Rhodpsn"/>
</dbReference>
<evidence type="ECO:0000256" key="1">
    <source>
        <dbReference type="ARBA" id="ARBA00004651"/>
    </source>
</evidence>
<evidence type="ECO:0000256" key="2">
    <source>
        <dbReference type="ARBA" id="ARBA00022475"/>
    </source>
</evidence>
<dbReference type="PROSITE" id="PS00237">
    <property type="entry name" value="G_PROTEIN_RECEP_F1_1"/>
    <property type="match status" value="1"/>
</dbReference>
<dbReference type="PROSITE" id="PS50262">
    <property type="entry name" value="G_PROTEIN_RECEP_F1_2"/>
    <property type="match status" value="1"/>
</dbReference>
<keyword evidence="8 9" id="KW-0807">Transducer</keyword>
<evidence type="ECO:0000256" key="7">
    <source>
        <dbReference type="ARBA" id="ARBA00023170"/>
    </source>
</evidence>
<dbReference type="EMBL" id="CAWUFR010000439">
    <property type="protein sequence ID" value="CAK6977870.1"/>
    <property type="molecule type" value="Genomic_DNA"/>
</dbReference>
<dbReference type="Gene3D" id="1.20.1070.10">
    <property type="entry name" value="Rhodopsin 7-helix transmembrane proteins"/>
    <property type="match status" value="1"/>
</dbReference>
<evidence type="ECO:0000256" key="10">
    <source>
        <dbReference type="SAM" id="MobiDB-lite"/>
    </source>
</evidence>
<evidence type="ECO:0000313" key="13">
    <source>
        <dbReference type="EMBL" id="CAK6977870.1"/>
    </source>
</evidence>
<protein>
    <submittedName>
        <fullName evidence="13">Lysophosphatidic acid receptor 6-like</fullName>
    </submittedName>
</protein>
<evidence type="ECO:0000313" key="14">
    <source>
        <dbReference type="Proteomes" id="UP001314229"/>
    </source>
</evidence>
<keyword evidence="6 11" id="KW-0472">Membrane</keyword>
<keyword evidence="7 9" id="KW-0675">Receptor</keyword>
<dbReference type="PANTHER" id="PTHR24231:SF35">
    <property type="entry name" value="P2Y PURINOCEPTOR 4-LIKE"/>
    <property type="match status" value="1"/>
</dbReference>
<feature type="transmembrane region" description="Helical" evidence="11">
    <location>
        <begin position="239"/>
        <end position="261"/>
    </location>
</feature>
<keyword evidence="14" id="KW-1185">Reference proteome</keyword>
<feature type="transmembrane region" description="Helical" evidence="11">
    <location>
        <begin position="188"/>
        <end position="212"/>
    </location>
</feature>
<evidence type="ECO:0000256" key="9">
    <source>
        <dbReference type="RuleBase" id="RU000688"/>
    </source>
</evidence>
<dbReference type="AlphaFoldDB" id="A0AAV1Q3J0"/>
<dbReference type="Pfam" id="PF00001">
    <property type="entry name" value="7tm_1"/>
    <property type="match status" value="1"/>
</dbReference>
<evidence type="ECO:0000256" key="6">
    <source>
        <dbReference type="ARBA" id="ARBA00023136"/>
    </source>
</evidence>
<evidence type="ECO:0000256" key="5">
    <source>
        <dbReference type="ARBA" id="ARBA00023040"/>
    </source>
</evidence>
<comment type="caution">
    <text evidence="13">The sequence shown here is derived from an EMBL/GenBank/DDBJ whole genome shotgun (WGS) entry which is preliminary data.</text>
</comment>
<dbReference type="PRINTS" id="PR01157">
    <property type="entry name" value="P2YPURNOCPTR"/>
</dbReference>
<feature type="region of interest" description="Disordered" evidence="10">
    <location>
        <begin position="322"/>
        <end position="342"/>
    </location>
</feature>
<keyword evidence="5 9" id="KW-0297">G-protein coupled receptor</keyword>
<evidence type="ECO:0000256" key="8">
    <source>
        <dbReference type="ARBA" id="ARBA00023224"/>
    </source>
</evidence>
<gene>
    <name evidence="13" type="ORF">FSCOSCO3_A006874</name>
</gene>
<feature type="transmembrane region" description="Helical" evidence="11">
    <location>
        <begin position="109"/>
        <end position="127"/>
    </location>
</feature>
<feature type="transmembrane region" description="Helical" evidence="11">
    <location>
        <begin position="281"/>
        <end position="302"/>
    </location>
</feature>
<dbReference type="PANTHER" id="PTHR24231">
    <property type="entry name" value="PURINOCEPTOR-RELATED G-PROTEIN COUPLED RECEPTOR"/>
    <property type="match status" value="1"/>
</dbReference>
<evidence type="ECO:0000256" key="4">
    <source>
        <dbReference type="ARBA" id="ARBA00022989"/>
    </source>
</evidence>
<dbReference type="PRINTS" id="PR00237">
    <property type="entry name" value="GPCRRHODOPSN"/>
</dbReference>
<comment type="similarity">
    <text evidence="9">Belongs to the G-protein coupled receptor 1 family.</text>
</comment>
<dbReference type="GO" id="GO:0005886">
    <property type="term" value="C:plasma membrane"/>
    <property type="evidence" value="ECO:0007669"/>
    <property type="project" value="UniProtKB-SubCell"/>
</dbReference>
<name>A0AAV1Q3J0_SCOSC</name>
<feature type="transmembrane region" description="Helical" evidence="11">
    <location>
        <begin position="65"/>
        <end position="89"/>
    </location>
</feature>
<dbReference type="SUPFAM" id="SSF81321">
    <property type="entry name" value="Family A G protein-coupled receptor-like"/>
    <property type="match status" value="1"/>
</dbReference>
<keyword evidence="2" id="KW-1003">Cell membrane</keyword>
<feature type="transmembrane region" description="Helical" evidence="11">
    <location>
        <begin position="147"/>
        <end position="168"/>
    </location>
</feature>
<reference evidence="13 14" key="1">
    <citation type="submission" date="2024-01" db="EMBL/GenBank/DDBJ databases">
        <authorList>
            <person name="Alioto T."/>
            <person name="Alioto T."/>
            <person name="Gomez Garrido J."/>
        </authorList>
    </citation>
    <scope>NUCLEOTIDE SEQUENCE [LARGE SCALE GENOMIC DNA]</scope>
</reference>
<comment type="subcellular location">
    <subcellularLocation>
        <location evidence="1">Cell membrane</location>
        <topology evidence="1">Multi-pass membrane protein</topology>
    </subcellularLocation>
</comment>
<dbReference type="InterPro" id="IPR017452">
    <property type="entry name" value="GPCR_Rhodpsn_7TM"/>
</dbReference>
<evidence type="ECO:0000256" key="11">
    <source>
        <dbReference type="SAM" id="Phobius"/>
    </source>
</evidence>
<dbReference type="Proteomes" id="UP001314229">
    <property type="component" value="Unassembled WGS sequence"/>
</dbReference>
<feature type="domain" description="G-protein coupled receptors family 1 profile" evidence="12">
    <location>
        <begin position="44"/>
        <end position="300"/>
    </location>
</feature>
<keyword evidence="3 9" id="KW-0812">Transmembrane</keyword>
<feature type="transmembrane region" description="Helical" evidence="11">
    <location>
        <begin position="30"/>
        <end position="53"/>
    </location>
</feature>
<accession>A0AAV1Q3J0</accession>